<evidence type="ECO:0000259" key="1">
    <source>
        <dbReference type="PROSITE" id="PS51819"/>
    </source>
</evidence>
<dbReference type="Gene3D" id="3.10.180.10">
    <property type="entry name" value="2,3-Dihydroxybiphenyl 1,2-Dioxygenase, domain 1"/>
    <property type="match status" value="1"/>
</dbReference>
<name>A0A556ACH3_9BURK</name>
<reference evidence="2 3" key="1">
    <citation type="submission" date="2019-07" db="EMBL/GenBank/DDBJ databases">
        <title>Qingshengfaniella alkalisoli gen. nov., sp. nov., isolated from saline soil.</title>
        <authorList>
            <person name="Xu L."/>
            <person name="Huang X.-X."/>
            <person name="Sun J.-Q."/>
        </authorList>
    </citation>
    <scope>NUCLEOTIDE SEQUENCE [LARGE SCALE GENOMIC DNA]</scope>
    <source>
        <strain evidence="2 3">DSM 27279</strain>
    </source>
</reference>
<comment type="caution">
    <text evidence="2">The sequence shown here is derived from an EMBL/GenBank/DDBJ whole genome shotgun (WGS) entry which is preliminary data.</text>
</comment>
<sequence length="195" mass="22764">MKKDYPSPTQHAQPLKQLPLRLHHRAIVVKDQGATRHFMEDILGLPLVACWTESTPMPEVDRPIEYCHTFFALGDGSAIAFFQFTDEEFQEKSLRRDQPEIPRFDHLAIKATRETQNEVIERLEKHGVKYITKNHGYCKSVYVTTPDGLYIEFAEDPPYADEIDKVRRADAHEALERWLNGDTRTTNNPYRFQDF</sequence>
<dbReference type="PROSITE" id="PS51819">
    <property type="entry name" value="VOC"/>
    <property type="match status" value="1"/>
</dbReference>
<dbReference type="Pfam" id="PF00903">
    <property type="entry name" value="Glyoxalase"/>
    <property type="match status" value="1"/>
</dbReference>
<dbReference type="RefSeq" id="WP_143950502.1">
    <property type="nucleotide sequence ID" value="NZ_BAABMB010000003.1"/>
</dbReference>
<evidence type="ECO:0000313" key="2">
    <source>
        <dbReference type="EMBL" id="TSH90585.1"/>
    </source>
</evidence>
<dbReference type="AlphaFoldDB" id="A0A556ACH3"/>
<dbReference type="CDD" id="cd06587">
    <property type="entry name" value="VOC"/>
    <property type="match status" value="1"/>
</dbReference>
<dbReference type="InterPro" id="IPR037523">
    <property type="entry name" value="VOC_core"/>
</dbReference>
<protein>
    <submittedName>
        <fullName evidence="2">VOC family protein</fullName>
    </submittedName>
</protein>
<feature type="domain" description="VOC" evidence="1">
    <location>
        <begin position="21"/>
        <end position="156"/>
    </location>
</feature>
<organism evidence="2 3">
    <name type="scientific">Verticiella sediminum</name>
    <dbReference type="NCBI Taxonomy" id="1247510"/>
    <lineage>
        <taxon>Bacteria</taxon>
        <taxon>Pseudomonadati</taxon>
        <taxon>Pseudomonadota</taxon>
        <taxon>Betaproteobacteria</taxon>
        <taxon>Burkholderiales</taxon>
        <taxon>Alcaligenaceae</taxon>
        <taxon>Verticiella</taxon>
    </lineage>
</organism>
<gene>
    <name evidence="2" type="ORF">FOZ76_22525</name>
</gene>
<evidence type="ECO:0000313" key="3">
    <source>
        <dbReference type="Proteomes" id="UP000318405"/>
    </source>
</evidence>
<dbReference type="InterPro" id="IPR004360">
    <property type="entry name" value="Glyas_Fos-R_dOase_dom"/>
</dbReference>
<keyword evidence="3" id="KW-1185">Reference proteome</keyword>
<dbReference type="InterPro" id="IPR029068">
    <property type="entry name" value="Glyas_Bleomycin-R_OHBP_Dase"/>
</dbReference>
<dbReference type="SUPFAM" id="SSF54593">
    <property type="entry name" value="Glyoxalase/Bleomycin resistance protein/Dihydroxybiphenyl dioxygenase"/>
    <property type="match status" value="1"/>
</dbReference>
<accession>A0A556ACH3</accession>
<dbReference type="EMBL" id="VLTJ01000039">
    <property type="protein sequence ID" value="TSH90585.1"/>
    <property type="molecule type" value="Genomic_DNA"/>
</dbReference>
<dbReference type="OrthoDB" id="9804944at2"/>
<dbReference type="Proteomes" id="UP000318405">
    <property type="component" value="Unassembled WGS sequence"/>
</dbReference>
<proteinExistence type="predicted"/>